<dbReference type="RefSeq" id="WP_344496842.1">
    <property type="nucleotide sequence ID" value="NZ_BAAAUD010000039.1"/>
</dbReference>
<reference evidence="3" key="1">
    <citation type="journal article" date="2019" name="Int. J. Syst. Evol. Microbiol.">
        <title>The Global Catalogue of Microorganisms (GCM) 10K type strain sequencing project: providing services to taxonomists for standard genome sequencing and annotation.</title>
        <authorList>
            <consortium name="The Broad Institute Genomics Platform"/>
            <consortium name="The Broad Institute Genome Sequencing Center for Infectious Disease"/>
            <person name="Wu L."/>
            <person name="Ma J."/>
        </authorList>
    </citation>
    <scope>NUCLEOTIDE SEQUENCE [LARGE SCALE GENOMIC DNA]</scope>
    <source>
        <strain evidence="3">JCM 9088</strain>
    </source>
</reference>
<comment type="caution">
    <text evidence="2">The sequence shown here is derived from an EMBL/GenBank/DDBJ whole genome shotgun (WGS) entry which is preliminary data.</text>
</comment>
<feature type="compositionally biased region" description="Low complexity" evidence="1">
    <location>
        <begin position="31"/>
        <end position="43"/>
    </location>
</feature>
<accession>A0ABP6JW27</accession>
<dbReference type="Proteomes" id="UP001500403">
    <property type="component" value="Unassembled WGS sequence"/>
</dbReference>
<organism evidence="2 3">
    <name type="scientific">Streptomyces enissocaesilis</name>
    <dbReference type="NCBI Taxonomy" id="332589"/>
    <lineage>
        <taxon>Bacteria</taxon>
        <taxon>Bacillati</taxon>
        <taxon>Actinomycetota</taxon>
        <taxon>Actinomycetes</taxon>
        <taxon>Kitasatosporales</taxon>
        <taxon>Streptomycetaceae</taxon>
        <taxon>Streptomyces</taxon>
        <taxon>Streptomyces rochei group</taxon>
    </lineage>
</organism>
<feature type="region of interest" description="Disordered" evidence="1">
    <location>
        <begin position="24"/>
        <end position="80"/>
    </location>
</feature>
<evidence type="ECO:0000313" key="2">
    <source>
        <dbReference type="EMBL" id="GAA2950449.1"/>
    </source>
</evidence>
<evidence type="ECO:0008006" key="4">
    <source>
        <dbReference type="Google" id="ProtNLM"/>
    </source>
</evidence>
<feature type="compositionally biased region" description="Low complexity" evidence="1">
    <location>
        <begin position="50"/>
        <end position="77"/>
    </location>
</feature>
<name>A0ABP6JW27_9ACTN</name>
<evidence type="ECO:0000313" key="3">
    <source>
        <dbReference type="Proteomes" id="UP001500403"/>
    </source>
</evidence>
<dbReference type="EMBL" id="BAAAUD010000039">
    <property type="protein sequence ID" value="GAA2950449.1"/>
    <property type="molecule type" value="Genomic_DNA"/>
</dbReference>
<keyword evidence="3" id="KW-1185">Reference proteome</keyword>
<evidence type="ECO:0000256" key="1">
    <source>
        <dbReference type="SAM" id="MobiDB-lite"/>
    </source>
</evidence>
<protein>
    <recommendedName>
        <fullName evidence="4">Secreted protein</fullName>
    </recommendedName>
</protein>
<gene>
    <name evidence="2" type="ORF">GCM10010446_39570</name>
</gene>
<proteinExistence type="predicted"/>
<sequence length="173" mass="17339">MQLRHVRAVAVFGVAVFALTGARGSGGGGCDNSSSSSSSSDGSSYDDDYSTSGGSSTSGSSTTGSTTSGSGSSSGGSRAVRDVRIDSCQYDVSRGIVAAVSATNSSSSRNYTYTFTVSFTDPGGTSLGDRATTMPMVLAGATDRLDVATPYVPKEGETSGGRCTLTDVKRVVS</sequence>